<dbReference type="GO" id="GO:0016787">
    <property type="term" value="F:hydrolase activity"/>
    <property type="evidence" value="ECO:0007669"/>
    <property type="project" value="InterPro"/>
</dbReference>
<dbReference type="Gene3D" id="3.60.21.10">
    <property type="match status" value="1"/>
</dbReference>
<dbReference type="PANTHER" id="PTHR12905:SF0">
    <property type="entry name" value="CALCINEURIN-LIKE PHOSPHOESTERASE DOMAIN-CONTAINING PROTEIN"/>
    <property type="match status" value="1"/>
</dbReference>
<dbReference type="SUPFAM" id="SSF56300">
    <property type="entry name" value="Metallo-dependent phosphatases"/>
    <property type="match status" value="1"/>
</dbReference>
<dbReference type="VEuPathDB" id="FungiDB:SI65_01825"/>
<dbReference type="OrthoDB" id="630188at2759"/>
<sequence>MGGPVVFLGDVTTDCRIWYSLPSRYDFHVTFEAPLDFNFVSSTTTHTVLTSPTGIFSLRMWPYIAGDLTTESKLDEFESAIRLLEMIDAPLKLAIVGNHDFTLDTPMFKKKVAEASTPLDPELVRKVYGDYEEYRSMFDNSGVILLDEGTHQFTLQNAHTPLNFGDWGFQYHPEQGHEFAIPSNVDVAITHGPPKGIIDYANDQRAGSLDLFGAIAHQTAHALLWSHPRGWGAKLVAWRQTVSEKPSYMTGIDNGNSTMVQRLSIVRKNAHNTNYQTSHCSDDSHPVQRGAHTLFVNAAMEGATDEYPVQPPCLTDLELPRAG</sequence>
<evidence type="ECO:0000313" key="2">
    <source>
        <dbReference type="EMBL" id="ODM24465.1"/>
    </source>
</evidence>
<dbReference type="EMBL" id="JXNT01000001">
    <property type="protein sequence ID" value="ODM24235.1"/>
    <property type="molecule type" value="Genomic_DNA"/>
</dbReference>
<dbReference type="Proteomes" id="UP000094569">
    <property type="component" value="Unassembled WGS sequence"/>
</dbReference>
<evidence type="ECO:0008006" key="4">
    <source>
        <dbReference type="Google" id="ProtNLM"/>
    </source>
</evidence>
<dbReference type="EMBL" id="JXNT01000001">
    <property type="protein sequence ID" value="ODM24465.1"/>
    <property type="molecule type" value="Genomic_DNA"/>
</dbReference>
<protein>
    <recommendedName>
        <fullName evidence="4">Calcineurin-like phosphoesterase domain-containing protein</fullName>
    </recommendedName>
</protein>
<reference evidence="2 3" key="1">
    <citation type="journal article" date="2016" name="BMC Genomics">
        <title>Comparative genomic and transcriptomic analyses of the Fuzhuan brick tea-fermentation fungus Aspergillus cristatus.</title>
        <authorList>
            <person name="Ge Y."/>
            <person name="Wang Y."/>
            <person name="Liu Y."/>
            <person name="Tan Y."/>
            <person name="Ren X."/>
            <person name="Zhang X."/>
            <person name="Hyde K.D."/>
            <person name="Liu Y."/>
            <person name="Liu Z."/>
        </authorList>
    </citation>
    <scope>NUCLEOTIDE SEQUENCE [LARGE SCALE GENOMIC DNA]</scope>
    <source>
        <strain evidence="2 3">GZAAS20.1005</strain>
    </source>
</reference>
<keyword evidence="3" id="KW-1185">Reference proteome</keyword>
<evidence type="ECO:0000313" key="1">
    <source>
        <dbReference type="EMBL" id="ODM24235.1"/>
    </source>
</evidence>
<dbReference type="InterPro" id="IPR029052">
    <property type="entry name" value="Metallo-depent_PP-like"/>
</dbReference>
<dbReference type="PANTHER" id="PTHR12905">
    <property type="entry name" value="METALLOPHOSPHOESTERASE"/>
    <property type="match status" value="1"/>
</dbReference>
<dbReference type="AlphaFoldDB" id="A0A1E3BU58"/>
<name>A0A1E3BU58_ASPCR</name>
<dbReference type="InterPro" id="IPR051693">
    <property type="entry name" value="UPF0046_metallophosphoest"/>
</dbReference>
<evidence type="ECO:0000313" key="3">
    <source>
        <dbReference type="Proteomes" id="UP000094569"/>
    </source>
</evidence>
<dbReference type="VEuPathDB" id="FungiDB:SI65_02055"/>
<proteinExistence type="predicted"/>
<accession>A0A1E3BU58</accession>
<comment type="caution">
    <text evidence="2">The sequence shown here is derived from an EMBL/GenBank/DDBJ whole genome shotgun (WGS) entry which is preliminary data.</text>
</comment>
<organism evidence="2 3">
    <name type="scientific">Aspergillus cristatus</name>
    <name type="common">Chinese Fuzhuan brick tea-fermentation fungus</name>
    <name type="synonym">Eurotium cristatum</name>
    <dbReference type="NCBI Taxonomy" id="573508"/>
    <lineage>
        <taxon>Eukaryota</taxon>
        <taxon>Fungi</taxon>
        <taxon>Dikarya</taxon>
        <taxon>Ascomycota</taxon>
        <taxon>Pezizomycotina</taxon>
        <taxon>Eurotiomycetes</taxon>
        <taxon>Eurotiomycetidae</taxon>
        <taxon>Eurotiales</taxon>
        <taxon>Aspergillaceae</taxon>
        <taxon>Aspergillus</taxon>
        <taxon>Aspergillus subgen. Aspergillus</taxon>
    </lineage>
</organism>
<gene>
    <name evidence="1" type="ORF">SI65_01825</name>
    <name evidence="2" type="ORF">SI65_02055</name>
</gene>